<comment type="cofactor">
    <cofactor evidence="2">
        <name>Mn(2+)</name>
        <dbReference type="ChEBI" id="CHEBI:29035"/>
    </cofactor>
</comment>
<evidence type="ECO:0000256" key="5">
    <source>
        <dbReference type="ARBA" id="ARBA00005520"/>
    </source>
</evidence>
<comment type="similarity">
    <text evidence="14">Belongs to the DHBP synthase family.</text>
</comment>
<dbReference type="GO" id="GO:0005829">
    <property type="term" value="C:cytosol"/>
    <property type="evidence" value="ECO:0007669"/>
    <property type="project" value="TreeGrafter"/>
</dbReference>
<feature type="domain" description="GTP cyclohydrolase II" evidence="15">
    <location>
        <begin position="221"/>
        <end position="381"/>
    </location>
</feature>
<evidence type="ECO:0000313" key="16">
    <source>
        <dbReference type="EMBL" id="MBB6084567.1"/>
    </source>
</evidence>
<dbReference type="GO" id="GO:0030145">
    <property type="term" value="F:manganese ion binding"/>
    <property type="evidence" value="ECO:0007669"/>
    <property type="project" value="UniProtKB-UniRule"/>
</dbReference>
<dbReference type="Pfam" id="PF00925">
    <property type="entry name" value="GTP_cyclohydro2"/>
    <property type="match status" value="1"/>
</dbReference>
<keyword evidence="16" id="KW-0378">Hydrolase</keyword>
<feature type="site" description="Essential for catalytic activity" evidence="14">
    <location>
        <position position="177"/>
    </location>
</feature>
<dbReference type="FunFam" id="3.90.870.10:FF:000001">
    <property type="entry name" value="Riboflavin biosynthesis protein RibBA"/>
    <property type="match status" value="1"/>
</dbReference>
<keyword evidence="11 14" id="KW-0460">Magnesium</keyword>
<evidence type="ECO:0000256" key="14">
    <source>
        <dbReference type="HAMAP-Rule" id="MF_00180"/>
    </source>
</evidence>
<dbReference type="Proteomes" id="UP000541136">
    <property type="component" value="Unassembled WGS sequence"/>
</dbReference>
<comment type="similarity">
    <text evidence="6">In the C-terminal section; belongs to the GTP cyclohydrolase II family.</text>
</comment>
<comment type="caution">
    <text evidence="16">The sequence shown here is derived from an EMBL/GenBank/DDBJ whole genome shotgun (WGS) entry which is preliminary data.</text>
</comment>
<sequence>MNMASGAASNEPPFDISPVQEIVNELRAGHMVILVDEEDRENEGDLVLAADFVTPDAINFMVTHARGLVCLTLTHERCAQLQLPLMANQNGTRYGTNFTVSIEAAEGVGTGISAADRARTIQAAVARDARPADLVQPGHIFPVRAVQGGVLVRAGHTEAGCDLTAMAGLTPAAVICEILKPDGSMARLPDLMVFAREHGLKIGTIADLIQYRSEHESMIERLVERPVKTPWGSFQAVAYRDRASNAPHLALVHGDIRPDQEALVRVHEPASVLDLLCEGATRHSWTIPQALGAIAASPSGVLVLLNCHGDADLLFAQFDAWARSGDAQAGRPATDGERHGLRTFGIGAQILRDLGVGQARLLARPRKMPSMAGFSLTITGYHNEPGVSDAAT</sequence>
<comment type="similarity">
    <text evidence="5">In the N-terminal section; belongs to the DHBP synthase family.</text>
</comment>
<evidence type="ECO:0000256" key="12">
    <source>
        <dbReference type="ARBA" id="ARBA00023211"/>
    </source>
</evidence>
<comment type="subunit">
    <text evidence="14">Homodimer.</text>
</comment>
<evidence type="ECO:0000256" key="10">
    <source>
        <dbReference type="ARBA" id="ARBA00022723"/>
    </source>
</evidence>
<feature type="binding site" evidence="14">
    <location>
        <position position="156"/>
    </location>
    <ligand>
        <name>Mg(2+)</name>
        <dbReference type="ChEBI" id="CHEBI:18420"/>
        <label>2</label>
    </ligand>
</feature>
<dbReference type="GO" id="GO:0008686">
    <property type="term" value="F:3,4-dihydroxy-2-butanone-4-phosphate synthase activity"/>
    <property type="evidence" value="ECO:0007669"/>
    <property type="project" value="UniProtKB-UniRule"/>
</dbReference>
<dbReference type="Gene3D" id="3.40.50.10990">
    <property type="entry name" value="GTP cyclohydrolase II"/>
    <property type="match status" value="1"/>
</dbReference>
<feature type="binding site" evidence="14">
    <location>
        <position position="41"/>
    </location>
    <ligand>
        <name>Mg(2+)</name>
        <dbReference type="ChEBI" id="CHEBI:18420"/>
        <label>2</label>
    </ligand>
</feature>
<dbReference type="UniPathway" id="UPA00275">
    <property type="reaction ID" value="UER00399"/>
</dbReference>
<dbReference type="HAMAP" id="MF_00180">
    <property type="entry name" value="RibB"/>
    <property type="match status" value="1"/>
</dbReference>
<feature type="binding site" evidence="14">
    <location>
        <begin position="153"/>
        <end position="157"/>
    </location>
    <ligand>
        <name>D-ribulose 5-phosphate</name>
        <dbReference type="ChEBI" id="CHEBI:58121"/>
    </ligand>
</feature>
<dbReference type="RefSeq" id="WP_052355974.1">
    <property type="nucleotide sequence ID" value="NZ_JACHIB010000015.1"/>
</dbReference>
<evidence type="ECO:0000256" key="13">
    <source>
        <dbReference type="ARBA" id="ARBA00023239"/>
    </source>
</evidence>
<name>A0A7W9TRU2_CASDE</name>
<dbReference type="InterPro" id="IPR032677">
    <property type="entry name" value="GTP_cyclohydro_II"/>
</dbReference>
<dbReference type="NCBIfam" id="NF010626">
    <property type="entry name" value="PRK14019.1"/>
    <property type="match status" value="1"/>
</dbReference>
<comment type="catalytic activity">
    <reaction evidence="1 14">
        <text>D-ribulose 5-phosphate = (2S)-2-hydroxy-3-oxobutyl phosphate + formate + H(+)</text>
        <dbReference type="Rhea" id="RHEA:18457"/>
        <dbReference type="ChEBI" id="CHEBI:15378"/>
        <dbReference type="ChEBI" id="CHEBI:15740"/>
        <dbReference type="ChEBI" id="CHEBI:58121"/>
        <dbReference type="ChEBI" id="CHEBI:58830"/>
        <dbReference type="EC" id="4.1.99.12"/>
    </reaction>
</comment>
<dbReference type="Gene3D" id="3.90.870.10">
    <property type="entry name" value="DHBP synthase"/>
    <property type="match status" value="1"/>
</dbReference>
<evidence type="ECO:0000256" key="1">
    <source>
        <dbReference type="ARBA" id="ARBA00000141"/>
    </source>
</evidence>
<proteinExistence type="inferred from homology"/>
<dbReference type="GO" id="GO:0009231">
    <property type="term" value="P:riboflavin biosynthetic process"/>
    <property type="evidence" value="ECO:0007669"/>
    <property type="project" value="UniProtKB-UniRule"/>
</dbReference>
<keyword evidence="12 14" id="KW-0464">Manganese</keyword>
<evidence type="ECO:0000256" key="2">
    <source>
        <dbReference type="ARBA" id="ARBA00001936"/>
    </source>
</evidence>
<dbReference type="SUPFAM" id="SSF55821">
    <property type="entry name" value="YrdC/RibB"/>
    <property type="match status" value="1"/>
</dbReference>
<dbReference type="EC" id="4.1.99.12" evidence="7 14"/>
<dbReference type="SUPFAM" id="SSF142695">
    <property type="entry name" value="RibA-like"/>
    <property type="match status" value="1"/>
</dbReference>
<evidence type="ECO:0000256" key="3">
    <source>
        <dbReference type="ARBA" id="ARBA00002284"/>
    </source>
</evidence>
<keyword evidence="9 14" id="KW-0686">Riboflavin biosynthesis</keyword>
<dbReference type="EMBL" id="JACHIB010000015">
    <property type="protein sequence ID" value="MBB6084567.1"/>
    <property type="molecule type" value="Genomic_DNA"/>
</dbReference>
<evidence type="ECO:0000256" key="7">
    <source>
        <dbReference type="ARBA" id="ARBA00012153"/>
    </source>
</evidence>
<dbReference type="Pfam" id="PF00926">
    <property type="entry name" value="DHBP_synthase"/>
    <property type="match status" value="1"/>
</dbReference>
<dbReference type="AlphaFoldDB" id="A0A7W9TRU2"/>
<evidence type="ECO:0000256" key="8">
    <source>
        <dbReference type="ARBA" id="ARBA00018836"/>
    </source>
</evidence>
<comment type="cofactor">
    <cofactor evidence="14">
        <name>Mg(2+)</name>
        <dbReference type="ChEBI" id="CHEBI:18420"/>
    </cofactor>
    <cofactor evidence="14">
        <name>Mn(2+)</name>
        <dbReference type="ChEBI" id="CHEBI:29035"/>
    </cofactor>
    <text evidence="14">Binds 2 divalent metal cations per subunit. Magnesium or manganese.</text>
</comment>
<reference evidence="16 17" key="1">
    <citation type="submission" date="2020-08" db="EMBL/GenBank/DDBJ databases">
        <title>Genomic Encyclopedia of Type Strains, Phase IV (KMG-IV): sequencing the most valuable type-strain genomes for metagenomic binning, comparative biology and taxonomic classification.</title>
        <authorList>
            <person name="Goeker M."/>
        </authorList>
    </citation>
    <scope>NUCLEOTIDE SEQUENCE [LARGE SCALE GENOMIC DNA]</scope>
    <source>
        <strain evidence="16 17">DSM 12141</strain>
    </source>
</reference>
<evidence type="ECO:0000313" key="17">
    <source>
        <dbReference type="Proteomes" id="UP000541136"/>
    </source>
</evidence>
<evidence type="ECO:0000256" key="4">
    <source>
        <dbReference type="ARBA" id="ARBA00004904"/>
    </source>
</evidence>
<protein>
    <recommendedName>
        <fullName evidence="8 14">3,4-dihydroxy-2-butanone 4-phosphate synthase</fullName>
        <shortName evidence="14">DHBP synthase</shortName>
        <ecNumber evidence="7 14">4.1.99.12</ecNumber>
    </recommendedName>
</protein>
<accession>A0A7W9TRU2</accession>
<dbReference type="InterPro" id="IPR017945">
    <property type="entry name" value="DHBP_synth_RibB-like_a/b_dom"/>
</dbReference>
<dbReference type="InterPro" id="IPR036144">
    <property type="entry name" value="RibA-like_sf"/>
</dbReference>
<dbReference type="NCBIfam" id="TIGR00506">
    <property type="entry name" value="ribB"/>
    <property type="match status" value="1"/>
</dbReference>
<dbReference type="PANTHER" id="PTHR21327:SF34">
    <property type="entry name" value="3,4-DIHYDROXY-2-BUTANONE 4-PHOSPHATE SYNTHASE"/>
    <property type="match status" value="1"/>
</dbReference>
<keyword evidence="13 14" id="KW-0456">Lyase</keyword>
<keyword evidence="10 14" id="KW-0479">Metal-binding</keyword>
<dbReference type="GO" id="GO:0003935">
    <property type="term" value="F:GTP cyclohydrolase II activity"/>
    <property type="evidence" value="ECO:0007669"/>
    <property type="project" value="TreeGrafter"/>
</dbReference>
<comment type="pathway">
    <text evidence="4 14">Cofactor biosynthesis; riboflavin biosynthesis; 2-hydroxy-3-oxobutyl phosphate from D-ribulose 5-phosphate: step 1/1.</text>
</comment>
<evidence type="ECO:0000259" key="15">
    <source>
        <dbReference type="Pfam" id="PF00925"/>
    </source>
</evidence>
<feature type="binding site" evidence="14">
    <location>
        <position position="41"/>
    </location>
    <ligand>
        <name>Mg(2+)</name>
        <dbReference type="ChEBI" id="CHEBI:18420"/>
        <label>1</label>
    </ligand>
</feature>
<evidence type="ECO:0000256" key="6">
    <source>
        <dbReference type="ARBA" id="ARBA00008976"/>
    </source>
</evidence>
<dbReference type="GO" id="GO:0000287">
    <property type="term" value="F:magnesium ion binding"/>
    <property type="evidence" value="ECO:0007669"/>
    <property type="project" value="UniProtKB-UniRule"/>
</dbReference>
<evidence type="ECO:0000256" key="11">
    <source>
        <dbReference type="ARBA" id="ARBA00022842"/>
    </source>
</evidence>
<gene>
    <name evidence="14" type="primary">ribB</name>
    <name evidence="16" type="ORF">HNR28_002613</name>
</gene>
<dbReference type="PANTHER" id="PTHR21327">
    <property type="entry name" value="GTP CYCLOHYDROLASE II-RELATED"/>
    <property type="match status" value="1"/>
</dbReference>
<organism evidence="16 17">
    <name type="scientific">Castellaniella defragrans</name>
    <name type="common">Alcaligenes defragrans</name>
    <dbReference type="NCBI Taxonomy" id="75697"/>
    <lineage>
        <taxon>Bacteria</taxon>
        <taxon>Pseudomonadati</taxon>
        <taxon>Pseudomonadota</taxon>
        <taxon>Betaproteobacteria</taxon>
        <taxon>Burkholderiales</taxon>
        <taxon>Alcaligenaceae</taxon>
        <taxon>Castellaniella</taxon>
    </lineage>
</organism>
<dbReference type="InterPro" id="IPR000422">
    <property type="entry name" value="DHBP_synthase_RibB"/>
</dbReference>
<dbReference type="PIRSF" id="PIRSF001259">
    <property type="entry name" value="RibA"/>
    <property type="match status" value="1"/>
</dbReference>
<feature type="binding site" evidence="14">
    <location>
        <position position="45"/>
    </location>
    <ligand>
        <name>D-ribulose 5-phosphate</name>
        <dbReference type="ChEBI" id="CHEBI:58121"/>
    </ligand>
</feature>
<feature type="binding site" evidence="14">
    <location>
        <begin position="40"/>
        <end position="41"/>
    </location>
    <ligand>
        <name>D-ribulose 5-phosphate</name>
        <dbReference type="ChEBI" id="CHEBI:58121"/>
    </ligand>
</feature>
<comment type="function">
    <text evidence="3 14">Catalyzes the conversion of D-ribulose 5-phosphate to formate and 3,4-dihydroxy-2-butanone 4-phosphate.</text>
</comment>
<evidence type="ECO:0000256" key="9">
    <source>
        <dbReference type="ARBA" id="ARBA00022619"/>
    </source>
</evidence>
<feature type="site" description="Essential for catalytic activity" evidence="14">
    <location>
        <position position="139"/>
    </location>
</feature>